<dbReference type="SUPFAM" id="SSF46767">
    <property type="entry name" value="Methylated DNA-protein cysteine methyltransferase, C-terminal domain"/>
    <property type="match status" value="1"/>
</dbReference>
<dbReference type="InterPro" id="IPR014048">
    <property type="entry name" value="MethylDNA_cys_MeTrfase_DNA-bd"/>
</dbReference>
<dbReference type="Proteomes" id="UP000280792">
    <property type="component" value="Unassembled WGS sequence"/>
</dbReference>
<dbReference type="PANTHER" id="PTHR10815">
    <property type="entry name" value="METHYLATED-DNA--PROTEIN-CYSTEINE METHYLTRANSFERASE"/>
    <property type="match status" value="1"/>
</dbReference>
<dbReference type="InterPro" id="IPR036388">
    <property type="entry name" value="WH-like_DNA-bd_sf"/>
</dbReference>
<dbReference type="EC" id="2.1.1.63" evidence="10"/>
<reference evidence="10 11" key="1">
    <citation type="submission" date="2018-08" db="EMBL/GenBank/DDBJ databases">
        <authorList>
            <person name="Khan S.A."/>
        </authorList>
    </citation>
    <scope>NUCLEOTIDE SEQUENCE [LARGE SCALE GENOMIC DNA]</scope>
    <source>
        <strain evidence="10 11">GTF-13</strain>
    </source>
</reference>
<dbReference type="NCBIfam" id="TIGR00589">
    <property type="entry name" value="ogt"/>
    <property type="match status" value="1"/>
</dbReference>
<dbReference type="PROSITE" id="PS01124">
    <property type="entry name" value="HTH_ARAC_FAMILY_2"/>
    <property type="match status" value="1"/>
</dbReference>
<dbReference type="RefSeq" id="WP_125016572.1">
    <property type="nucleotide sequence ID" value="NZ_QWEZ01000002.1"/>
</dbReference>
<evidence type="ECO:0000256" key="2">
    <source>
        <dbReference type="ARBA" id="ARBA00022603"/>
    </source>
</evidence>
<dbReference type="Pfam" id="PF01035">
    <property type="entry name" value="DNA_binding_1"/>
    <property type="match status" value="1"/>
</dbReference>
<protein>
    <submittedName>
        <fullName evidence="10">Methylated-DNA--[protein]-cysteine S-methyltransferase</fullName>
        <ecNumber evidence="10">2.1.1.63</ecNumber>
    </submittedName>
</protein>
<evidence type="ECO:0000259" key="9">
    <source>
        <dbReference type="PROSITE" id="PS01124"/>
    </source>
</evidence>
<keyword evidence="2 10" id="KW-0489">Methyltransferase</keyword>
<dbReference type="SUPFAM" id="SSF53155">
    <property type="entry name" value="Methylated DNA-protein cysteine methyltransferase domain"/>
    <property type="match status" value="1"/>
</dbReference>
<dbReference type="InterPro" id="IPR009057">
    <property type="entry name" value="Homeodomain-like_sf"/>
</dbReference>
<dbReference type="Gene3D" id="1.10.10.60">
    <property type="entry name" value="Homeodomain-like"/>
    <property type="match status" value="1"/>
</dbReference>
<name>A0A3P3VPA3_9GAMM</name>
<comment type="catalytic activity">
    <reaction evidence="8">
        <text>a 6-O-methyl-2'-deoxyguanosine in DNA + L-cysteinyl-[protein] = S-methyl-L-cysteinyl-[protein] + a 2'-deoxyguanosine in DNA</text>
        <dbReference type="Rhea" id="RHEA:24000"/>
        <dbReference type="Rhea" id="RHEA-COMP:10131"/>
        <dbReference type="Rhea" id="RHEA-COMP:10132"/>
        <dbReference type="Rhea" id="RHEA-COMP:11367"/>
        <dbReference type="Rhea" id="RHEA-COMP:11368"/>
        <dbReference type="ChEBI" id="CHEBI:29950"/>
        <dbReference type="ChEBI" id="CHEBI:82612"/>
        <dbReference type="ChEBI" id="CHEBI:85445"/>
        <dbReference type="ChEBI" id="CHEBI:85448"/>
        <dbReference type="EC" id="2.1.1.63"/>
    </reaction>
</comment>
<dbReference type="AlphaFoldDB" id="A0A3P3VPA3"/>
<comment type="catalytic activity">
    <reaction evidence="1">
        <text>a 4-O-methyl-thymidine in DNA + L-cysteinyl-[protein] = a thymidine in DNA + S-methyl-L-cysteinyl-[protein]</text>
        <dbReference type="Rhea" id="RHEA:53428"/>
        <dbReference type="Rhea" id="RHEA-COMP:10131"/>
        <dbReference type="Rhea" id="RHEA-COMP:10132"/>
        <dbReference type="Rhea" id="RHEA-COMP:13555"/>
        <dbReference type="Rhea" id="RHEA-COMP:13556"/>
        <dbReference type="ChEBI" id="CHEBI:29950"/>
        <dbReference type="ChEBI" id="CHEBI:82612"/>
        <dbReference type="ChEBI" id="CHEBI:137386"/>
        <dbReference type="ChEBI" id="CHEBI:137387"/>
        <dbReference type="EC" id="2.1.1.63"/>
    </reaction>
</comment>
<keyword evidence="6" id="KW-0804">Transcription</keyword>
<dbReference type="InterPro" id="IPR036631">
    <property type="entry name" value="MGMT_N_sf"/>
</dbReference>
<evidence type="ECO:0000256" key="7">
    <source>
        <dbReference type="ARBA" id="ARBA00023204"/>
    </source>
</evidence>
<dbReference type="InterPro" id="IPR018060">
    <property type="entry name" value="HTH_AraC"/>
</dbReference>
<dbReference type="GO" id="GO:0032259">
    <property type="term" value="P:methylation"/>
    <property type="evidence" value="ECO:0007669"/>
    <property type="project" value="UniProtKB-KW"/>
</dbReference>
<evidence type="ECO:0000313" key="11">
    <source>
        <dbReference type="Proteomes" id="UP000280792"/>
    </source>
</evidence>
<evidence type="ECO:0000313" key="10">
    <source>
        <dbReference type="EMBL" id="RRJ82643.1"/>
    </source>
</evidence>
<keyword evidence="4" id="KW-0227">DNA damage</keyword>
<keyword evidence="3 10" id="KW-0808">Transferase</keyword>
<keyword evidence="7" id="KW-0234">DNA repair</keyword>
<dbReference type="Gene3D" id="1.10.10.10">
    <property type="entry name" value="Winged helix-like DNA-binding domain superfamily/Winged helix DNA-binding domain"/>
    <property type="match status" value="1"/>
</dbReference>
<evidence type="ECO:0000256" key="4">
    <source>
        <dbReference type="ARBA" id="ARBA00022763"/>
    </source>
</evidence>
<reference evidence="10 11" key="2">
    <citation type="submission" date="2018-12" db="EMBL/GenBank/DDBJ databases">
        <title>Simiduia agarivorans gen. nov., sp. nov., a marine, agarolytic bacterium isolated from shallow coastal water from Keelung, Taiwan.</title>
        <authorList>
            <person name="Shieh W.Y."/>
        </authorList>
    </citation>
    <scope>NUCLEOTIDE SEQUENCE [LARGE SCALE GENOMIC DNA]</scope>
    <source>
        <strain evidence="10 11">GTF-13</strain>
    </source>
</reference>
<dbReference type="GO" id="GO:0006281">
    <property type="term" value="P:DNA repair"/>
    <property type="evidence" value="ECO:0007669"/>
    <property type="project" value="UniProtKB-KW"/>
</dbReference>
<dbReference type="SMART" id="SM00342">
    <property type="entry name" value="HTH_ARAC"/>
    <property type="match status" value="1"/>
</dbReference>
<dbReference type="InterPro" id="IPR036217">
    <property type="entry name" value="MethylDNA_cys_MeTrfase_DNAb"/>
</dbReference>
<dbReference type="GO" id="GO:0043565">
    <property type="term" value="F:sequence-specific DNA binding"/>
    <property type="evidence" value="ECO:0007669"/>
    <property type="project" value="InterPro"/>
</dbReference>
<dbReference type="Gene3D" id="3.30.160.70">
    <property type="entry name" value="Methylated DNA-protein cysteine methyltransferase domain"/>
    <property type="match status" value="1"/>
</dbReference>
<evidence type="ECO:0000256" key="3">
    <source>
        <dbReference type="ARBA" id="ARBA00022679"/>
    </source>
</evidence>
<organism evidence="10 11">
    <name type="scientific">Aestuariirhabdus litorea</name>
    <dbReference type="NCBI Taxonomy" id="2528527"/>
    <lineage>
        <taxon>Bacteria</taxon>
        <taxon>Pseudomonadati</taxon>
        <taxon>Pseudomonadota</taxon>
        <taxon>Gammaproteobacteria</taxon>
        <taxon>Oceanospirillales</taxon>
        <taxon>Aestuariirhabdaceae</taxon>
        <taxon>Aestuariirhabdus</taxon>
    </lineage>
</organism>
<accession>A0A3P3VPA3</accession>
<evidence type="ECO:0000256" key="6">
    <source>
        <dbReference type="ARBA" id="ARBA00023163"/>
    </source>
</evidence>
<dbReference type="EMBL" id="QWEZ01000002">
    <property type="protein sequence ID" value="RRJ82643.1"/>
    <property type="molecule type" value="Genomic_DNA"/>
</dbReference>
<gene>
    <name evidence="10" type="ORF">D0544_12330</name>
</gene>
<evidence type="ECO:0000256" key="5">
    <source>
        <dbReference type="ARBA" id="ARBA00023015"/>
    </source>
</evidence>
<feature type="domain" description="HTH araC/xylS-type" evidence="9">
    <location>
        <begin position="17"/>
        <end position="114"/>
    </location>
</feature>
<dbReference type="InterPro" id="IPR001497">
    <property type="entry name" value="MethylDNA_cys_MeTrfase_AS"/>
</dbReference>
<keyword evidence="11" id="KW-1185">Reference proteome</keyword>
<evidence type="ECO:0000256" key="8">
    <source>
        <dbReference type="ARBA" id="ARBA00049348"/>
    </source>
</evidence>
<dbReference type="SUPFAM" id="SSF46689">
    <property type="entry name" value="Homeodomain-like"/>
    <property type="match status" value="1"/>
</dbReference>
<proteinExistence type="predicted"/>
<dbReference type="CDD" id="cd06445">
    <property type="entry name" value="ATase"/>
    <property type="match status" value="1"/>
</dbReference>
<comment type="caution">
    <text evidence="10">The sequence shown here is derived from an EMBL/GenBank/DDBJ whole genome shotgun (WGS) entry which is preliminary data.</text>
</comment>
<sequence length="285" mass="31463">MNKVDEVGSRQHYRVVARAIDYLQAHADQPPSLEALAQAVHMSPHHLQRVFTRWAGISPKRFMQYLSKERAIRALRETDDLLSASEAAGLSSPGRLHDLMVSCEAMTPAEVRAAGAGVELSYGLAPTPFGEALLGWTARGVCYLAFVDEDRSSRLQELATLWRGAQRSEDGAGALELVGRIFPTQGQPEPLRLLLRGTNFQIKVWEALLRCDSSHPISYGQLATRIGSPRAQRAVGSALAANTIGYLIPCHRVIRESGELGSYRWGVTRKRAMLMREALERDFSG</sequence>
<dbReference type="GO" id="GO:0003908">
    <property type="term" value="F:methylated-DNA-[protein]-cysteine S-methyltransferase activity"/>
    <property type="evidence" value="ECO:0007669"/>
    <property type="project" value="UniProtKB-EC"/>
</dbReference>
<dbReference type="Pfam" id="PF12833">
    <property type="entry name" value="HTH_18"/>
    <property type="match status" value="1"/>
</dbReference>
<dbReference type="PANTHER" id="PTHR10815:SF13">
    <property type="entry name" value="METHYLATED-DNA--PROTEIN-CYSTEINE METHYLTRANSFERASE"/>
    <property type="match status" value="1"/>
</dbReference>
<evidence type="ECO:0000256" key="1">
    <source>
        <dbReference type="ARBA" id="ARBA00001286"/>
    </source>
</evidence>
<keyword evidence="5" id="KW-0805">Transcription regulation</keyword>
<dbReference type="GO" id="GO:0003700">
    <property type="term" value="F:DNA-binding transcription factor activity"/>
    <property type="evidence" value="ECO:0007669"/>
    <property type="project" value="InterPro"/>
</dbReference>
<dbReference type="PROSITE" id="PS00374">
    <property type="entry name" value="MGMT"/>
    <property type="match status" value="1"/>
</dbReference>